<dbReference type="Proteomes" id="UP001283361">
    <property type="component" value="Unassembled WGS sequence"/>
</dbReference>
<dbReference type="EMBL" id="JAWDGP010005686">
    <property type="protein sequence ID" value="KAK3754042.1"/>
    <property type="molecule type" value="Genomic_DNA"/>
</dbReference>
<dbReference type="PANTHER" id="PTHR14725:SF0">
    <property type="entry name" value="RIBOSOME-BINDING FACTOR A, MITOCHONDRIAL-RELATED"/>
    <property type="match status" value="1"/>
</dbReference>
<organism evidence="1 2">
    <name type="scientific">Elysia crispata</name>
    <name type="common">lettuce slug</name>
    <dbReference type="NCBI Taxonomy" id="231223"/>
    <lineage>
        <taxon>Eukaryota</taxon>
        <taxon>Metazoa</taxon>
        <taxon>Spiralia</taxon>
        <taxon>Lophotrochozoa</taxon>
        <taxon>Mollusca</taxon>
        <taxon>Gastropoda</taxon>
        <taxon>Heterobranchia</taxon>
        <taxon>Euthyneura</taxon>
        <taxon>Panpulmonata</taxon>
        <taxon>Sacoglossa</taxon>
        <taxon>Placobranchoidea</taxon>
        <taxon>Plakobranchidae</taxon>
        <taxon>Elysia</taxon>
    </lineage>
</organism>
<protein>
    <submittedName>
        <fullName evidence="1">Uncharacterized protein</fullName>
    </submittedName>
</protein>
<reference evidence="1" key="1">
    <citation type="journal article" date="2023" name="G3 (Bethesda)">
        <title>A reference genome for the long-term kleptoplast-retaining sea slug Elysia crispata morphotype clarki.</title>
        <authorList>
            <person name="Eastman K.E."/>
            <person name="Pendleton A.L."/>
            <person name="Shaikh M.A."/>
            <person name="Suttiyut T."/>
            <person name="Ogas R."/>
            <person name="Tomko P."/>
            <person name="Gavelis G."/>
            <person name="Widhalm J.R."/>
            <person name="Wisecaver J.H."/>
        </authorList>
    </citation>
    <scope>NUCLEOTIDE SEQUENCE</scope>
    <source>
        <strain evidence="1">ECLA1</strain>
    </source>
</reference>
<comment type="caution">
    <text evidence="1">The sequence shown here is derived from an EMBL/GenBank/DDBJ whole genome shotgun (WGS) entry which is preliminary data.</text>
</comment>
<dbReference type="Gene3D" id="3.30.300.20">
    <property type="match status" value="1"/>
</dbReference>
<dbReference type="PANTHER" id="PTHR14725">
    <property type="entry name" value="RIBOSOME-BINDING FACTOR A, MITOCHONDRIAL-RELATED"/>
    <property type="match status" value="1"/>
</dbReference>
<gene>
    <name evidence="1" type="ORF">RRG08_024121</name>
</gene>
<proteinExistence type="predicted"/>
<dbReference type="GO" id="GO:0006364">
    <property type="term" value="P:rRNA processing"/>
    <property type="evidence" value="ECO:0007669"/>
    <property type="project" value="InterPro"/>
</dbReference>
<dbReference type="InterPro" id="IPR039212">
    <property type="entry name" value="RBFA_mitochondrial"/>
</dbReference>
<name>A0AAE0YQ76_9GAST</name>
<sequence length="370" mass="41829">MLCRQNTGGIESSKHMQKLLTKKGAKNKRKWYQPHVAEPQELSGRHQQPNKYGVSESQGHRARQLSHVLYAKICQIANSGELDEEILNKQVLFKKVKMHPNFSGINVYWDANRADAAEIETLLDGLSGKLRSLLISYHVLGRIPTITFVKDKSKGDLARLNQLFEIADYGPDYFPSTGRDKDKSHIIMWEDSSVSSSAHGHASEKYLDQNLFALGLEQPLDIQKVEKCLGDNLENLSSEAGWKSECELSPAEVSLGGTSEELISGFRSNLYGLPRDDLMKKIMTKKKKVKYQTSISNTADLGDTSHLDLQLSDYRKLRGRAIKDKEKMLQQRDSTKVKQRLLEQEFDGVQDSLYRDFTDDDAKSGGNQSY</sequence>
<dbReference type="AlphaFoldDB" id="A0AAE0YQ76"/>
<keyword evidence="2" id="KW-1185">Reference proteome</keyword>
<dbReference type="InterPro" id="IPR023799">
    <property type="entry name" value="RbfA_dom_sf"/>
</dbReference>
<dbReference type="InterPro" id="IPR000238">
    <property type="entry name" value="RbfA"/>
</dbReference>
<dbReference type="Pfam" id="PF02033">
    <property type="entry name" value="RBFA"/>
    <property type="match status" value="1"/>
</dbReference>
<evidence type="ECO:0000313" key="1">
    <source>
        <dbReference type="EMBL" id="KAK3754042.1"/>
    </source>
</evidence>
<accession>A0AAE0YQ76</accession>
<dbReference type="SUPFAM" id="SSF89919">
    <property type="entry name" value="Ribosome-binding factor A, RbfA"/>
    <property type="match status" value="1"/>
</dbReference>
<evidence type="ECO:0000313" key="2">
    <source>
        <dbReference type="Proteomes" id="UP001283361"/>
    </source>
</evidence>
<dbReference type="InterPro" id="IPR015946">
    <property type="entry name" value="KH_dom-like_a/b"/>
</dbReference>